<evidence type="ECO:0000313" key="5">
    <source>
        <dbReference type="Proteomes" id="UP000468901"/>
    </source>
</evidence>
<dbReference type="CDD" id="cd07043">
    <property type="entry name" value="STAS_anti-anti-sigma_factors"/>
    <property type="match status" value="1"/>
</dbReference>
<organism evidence="4 5">
    <name type="scientific">Parvibaculum sedimenti</name>
    <dbReference type="NCBI Taxonomy" id="2608632"/>
    <lineage>
        <taxon>Bacteria</taxon>
        <taxon>Pseudomonadati</taxon>
        <taxon>Pseudomonadota</taxon>
        <taxon>Alphaproteobacteria</taxon>
        <taxon>Hyphomicrobiales</taxon>
        <taxon>Parvibaculaceae</taxon>
        <taxon>Parvibaculum</taxon>
    </lineage>
</organism>
<dbReference type="Gene3D" id="3.30.750.24">
    <property type="entry name" value="STAS domain"/>
    <property type="match status" value="1"/>
</dbReference>
<accession>A0A6N6VJ58</accession>
<evidence type="ECO:0000313" key="4">
    <source>
        <dbReference type="EMBL" id="KAB7741117.1"/>
    </source>
</evidence>
<dbReference type="NCBIfam" id="TIGR00377">
    <property type="entry name" value="ant_ant_sig"/>
    <property type="match status" value="1"/>
</dbReference>
<dbReference type="Proteomes" id="UP000468901">
    <property type="component" value="Unassembled WGS sequence"/>
</dbReference>
<gene>
    <name evidence="4" type="ORF">F2P47_05030</name>
</gene>
<comment type="similarity">
    <text evidence="1 2">Belongs to the anti-sigma-factor antagonist family.</text>
</comment>
<evidence type="ECO:0000256" key="1">
    <source>
        <dbReference type="ARBA" id="ARBA00009013"/>
    </source>
</evidence>
<comment type="caution">
    <text evidence="4">The sequence shown here is derived from an EMBL/GenBank/DDBJ whole genome shotgun (WGS) entry which is preliminary data.</text>
</comment>
<dbReference type="InterPro" id="IPR036513">
    <property type="entry name" value="STAS_dom_sf"/>
</dbReference>
<evidence type="ECO:0000256" key="2">
    <source>
        <dbReference type="RuleBase" id="RU003749"/>
    </source>
</evidence>
<evidence type="ECO:0000259" key="3">
    <source>
        <dbReference type="PROSITE" id="PS50801"/>
    </source>
</evidence>
<dbReference type="EMBL" id="WESC01000004">
    <property type="protein sequence ID" value="KAB7741117.1"/>
    <property type="molecule type" value="Genomic_DNA"/>
</dbReference>
<dbReference type="RefSeq" id="WP_152215091.1">
    <property type="nucleotide sequence ID" value="NZ_JBAQYD010000349.1"/>
</dbReference>
<dbReference type="AlphaFoldDB" id="A0A6N6VJ58"/>
<dbReference type="Pfam" id="PF01740">
    <property type="entry name" value="STAS"/>
    <property type="match status" value="1"/>
</dbReference>
<feature type="domain" description="STAS" evidence="3">
    <location>
        <begin position="2"/>
        <end position="111"/>
    </location>
</feature>
<dbReference type="PROSITE" id="PS50801">
    <property type="entry name" value="STAS"/>
    <property type="match status" value="1"/>
</dbReference>
<dbReference type="PANTHER" id="PTHR33495">
    <property type="entry name" value="ANTI-SIGMA FACTOR ANTAGONIST TM_1081-RELATED-RELATED"/>
    <property type="match status" value="1"/>
</dbReference>
<proteinExistence type="inferred from homology"/>
<dbReference type="PANTHER" id="PTHR33495:SF2">
    <property type="entry name" value="ANTI-SIGMA FACTOR ANTAGONIST TM_1081-RELATED"/>
    <property type="match status" value="1"/>
</dbReference>
<dbReference type="GO" id="GO:0043856">
    <property type="term" value="F:anti-sigma factor antagonist activity"/>
    <property type="evidence" value="ECO:0007669"/>
    <property type="project" value="InterPro"/>
</dbReference>
<reference evidence="4 5" key="1">
    <citation type="submission" date="2019-09" db="EMBL/GenBank/DDBJ databases">
        <title>Parvibaculum sedimenti sp. nov., isolated from sediment.</title>
        <authorList>
            <person name="Wang Y."/>
        </authorList>
    </citation>
    <scope>NUCLEOTIDE SEQUENCE [LARGE SCALE GENOMIC DNA]</scope>
    <source>
        <strain evidence="4 5">HXT-9</strain>
    </source>
</reference>
<keyword evidence="5" id="KW-1185">Reference proteome</keyword>
<sequence length="113" mass="11885">MLEMTHEIRGDVLILRPAKRIDSSTAKSFEEQANALVDAGPAKVVIDFSAVDYISSAGLRVVLTTAKRAKSAGGALTLSGVSSNVKEVFDVSGFATIFGMHDTDEQAIAALKS</sequence>
<dbReference type="InterPro" id="IPR003658">
    <property type="entry name" value="Anti-sigma_ant"/>
</dbReference>
<name>A0A6N6VJ58_9HYPH</name>
<dbReference type="SUPFAM" id="SSF52091">
    <property type="entry name" value="SpoIIaa-like"/>
    <property type="match status" value="1"/>
</dbReference>
<dbReference type="InterPro" id="IPR002645">
    <property type="entry name" value="STAS_dom"/>
</dbReference>
<protein>
    <recommendedName>
        <fullName evidence="2">Anti-sigma factor antagonist</fullName>
    </recommendedName>
</protein>